<dbReference type="RefSeq" id="WP_034709892.1">
    <property type="nucleotide sequence ID" value="NZ_JPRH01000002.1"/>
</dbReference>
<accession>A0A086A980</accession>
<dbReference type="eggNOG" id="ENOG5033J1N">
    <property type="taxonomic scope" value="Bacteria"/>
</dbReference>
<evidence type="ECO:0000313" key="1">
    <source>
        <dbReference type="EMBL" id="KFF13244.1"/>
    </source>
</evidence>
<evidence type="ECO:0000313" key="2">
    <source>
        <dbReference type="Proteomes" id="UP000028705"/>
    </source>
</evidence>
<dbReference type="InterPro" id="IPR010921">
    <property type="entry name" value="Trp_repressor/repl_initiator"/>
</dbReference>
<protein>
    <submittedName>
        <fullName evidence="1">Transposase</fullName>
    </submittedName>
</protein>
<keyword evidence="2" id="KW-1185">Reference proteome</keyword>
<comment type="caution">
    <text evidence="1">The sequence shown here is derived from an EMBL/GenBank/DDBJ whole genome shotgun (WGS) entry which is preliminary data.</text>
</comment>
<reference evidence="1 2" key="1">
    <citation type="submission" date="2014-07" db="EMBL/GenBank/DDBJ databases">
        <title>Genome of Chryseobacterium soli DSM 19298.</title>
        <authorList>
            <person name="Stropko S.J."/>
            <person name="Pipes S.E."/>
            <person name="Newman J."/>
        </authorList>
    </citation>
    <scope>NUCLEOTIDE SEQUENCE [LARGE SCALE GENOMIC DNA]</scope>
    <source>
        <strain evidence="1 2">DSM 19298</strain>
    </source>
</reference>
<organism evidence="1 2">
    <name type="scientific">Chryseobacterium soli</name>
    <dbReference type="NCBI Taxonomy" id="445961"/>
    <lineage>
        <taxon>Bacteria</taxon>
        <taxon>Pseudomonadati</taxon>
        <taxon>Bacteroidota</taxon>
        <taxon>Flavobacteriia</taxon>
        <taxon>Flavobacteriales</taxon>
        <taxon>Weeksellaceae</taxon>
        <taxon>Chryseobacterium group</taxon>
        <taxon>Chryseobacterium</taxon>
    </lineage>
</organism>
<dbReference type="EMBL" id="JPRH01000002">
    <property type="protein sequence ID" value="KFF13244.1"/>
    <property type="molecule type" value="Genomic_DNA"/>
</dbReference>
<dbReference type="OrthoDB" id="1260127at2"/>
<gene>
    <name evidence="1" type="ORF">IW15_05445</name>
</gene>
<proteinExistence type="predicted"/>
<dbReference type="Gene3D" id="1.10.10.60">
    <property type="entry name" value="Homeodomain-like"/>
    <property type="match status" value="1"/>
</dbReference>
<name>A0A086A980_9FLAO</name>
<dbReference type="GO" id="GO:0043565">
    <property type="term" value="F:sequence-specific DNA binding"/>
    <property type="evidence" value="ECO:0007669"/>
    <property type="project" value="InterPro"/>
</dbReference>
<dbReference type="SUPFAM" id="SSF48295">
    <property type="entry name" value="TrpR-like"/>
    <property type="match status" value="1"/>
</dbReference>
<sequence length="112" mass="13367">MNKKKREQPNYKSIYTDIILKKFPQKKDLGNSILKKEELSILDIIKINELISETTDKENLHFNQSHRSYNKAAIFEILEYQKKNKLNNSQLARHFKLSRTTVAKWKKLFISK</sequence>
<dbReference type="Proteomes" id="UP000028705">
    <property type="component" value="Unassembled WGS sequence"/>
</dbReference>
<dbReference type="AlphaFoldDB" id="A0A086A980"/>